<evidence type="ECO:0000313" key="2">
    <source>
        <dbReference type="EMBL" id="CAB0006422.1"/>
    </source>
</evidence>
<organism evidence="2 3">
    <name type="scientific">Nesidiocoris tenuis</name>
    <dbReference type="NCBI Taxonomy" id="355587"/>
    <lineage>
        <taxon>Eukaryota</taxon>
        <taxon>Metazoa</taxon>
        <taxon>Ecdysozoa</taxon>
        <taxon>Arthropoda</taxon>
        <taxon>Hexapoda</taxon>
        <taxon>Insecta</taxon>
        <taxon>Pterygota</taxon>
        <taxon>Neoptera</taxon>
        <taxon>Paraneoptera</taxon>
        <taxon>Hemiptera</taxon>
        <taxon>Heteroptera</taxon>
        <taxon>Panheteroptera</taxon>
        <taxon>Cimicomorpha</taxon>
        <taxon>Miridae</taxon>
        <taxon>Dicyphina</taxon>
        <taxon>Nesidiocoris</taxon>
    </lineage>
</organism>
<feature type="non-terminal residue" evidence="2">
    <location>
        <position position="58"/>
    </location>
</feature>
<dbReference type="EMBL" id="CADCXU010017651">
    <property type="protein sequence ID" value="CAB0006422.1"/>
    <property type="molecule type" value="Genomic_DNA"/>
</dbReference>
<feature type="compositionally biased region" description="Low complexity" evidence="1">
    <location>
        <begin position="17"/>
        <end position="50"/>
    </location>
</feature>
<evidence type="ECO:0000256" key="1">
    <source>
        <dbReference type="SAM" id="MobiDB-lite"/>
    </source>
</evidence>
<feature type="compositionally biased region" description="Basic and acidic residues" evidence="1">
    <location>
        <begin position="1"/>
        <end position="15"/>
    </location>
</feature>
<gene>
    <name evidence="2" type="ORF">NTEN_LOCUS11899</name>
</gene>
<keyword evidence="3" id="KW-1185">Reference proteome</keyword>
<accession>A0A6H5GS94</accession>
<name>A0A6H5GS94_9HEMI</name>
<proteinExistence type="predicted"/>
<protein>
    <submittedName>
        <fullName evidence="2">Uncharacterized protein</fullName>
    </submittedName>
</protein>
<dbReference type="AlphaFoldDB" id="A0A6H5GS94"/>
<reference evidence="2 3" key="1">
    <citation type="submission" date="2020-02" db="EMBL/GenBank/DDBJ databases">
        <authorList>
            <person name="Ferguson B K."/>
        </authorList>
    </citation>
    <scope>NUCLEOTIDE SEQUENCE [LARGE SCALE GENOMIC DNA]</scope>
</reference>
<evidence type="ECO:0000313" key="3">
    <source>
        <dbReference type="Proteomes" id="UP000479000"/>
    </source>
</evidence>
<dbReference type="Proteomes" id="UP000479000">
    <property type="component" value="Unassembled WGS sequence"/>
</dbReference>
<sequence length="58" mass="5843">MRSDVEETENNKDVTDSGYSNSCSNSQSQSCGSSKCSGRNSAGSSGSGSSTFGVLALP</sequence>
<feature type="region of interest" description="Disordered" evidence="1">
    <location>
        <begin position="1"/>
        <end position="58"/>
    </location>
</feature>